<feature type="region of interest" description="Disordered" evidence="1">
    <location>
        <begin position="42"/>
        <end position="69"/>
    </location>
</feature>
<evidence type="ECO:0000313" key="2">
    <source>
        <dbReference type="EMBL" id="TWT50171.1"/>
    </source>
</evidence>
<sequence>MNSAFQVVTGLAAALMLTCTIGCGPKAPTSVDTSTDVAAPAATSNVTANAEMPSSNTTTGAETPAGETP</sequence>
<reference evidence="2 3" key="1">
    <citation type="submission" date="2019-02" db="EMBL/GenBank/DDBJ databases">
        <title>Deep-cultivation of Planctomycetes and their phenomic and genomic characterization uncovers novel biology.</title>
        <authorList>
            <person name="Wiegand S."/>
            <person name="Jogler M."/>
            <person name="Boedeker C."/>
            <person name="Pinto D."/>
            <person name="Vollmers J."/>
            <person name="Rivas-Marin E."/>
            <person name="Kohn T."/>
            <person name="Peeters S.H."/>
            <person name="Heuer A."/>
            <person name="Rast P."/>
            <person name="Oberbeckmann S."/>
            <person name="Bunk B."/>
            <person name="Jeske O."/>
            <person name="Meyerdierks A."/>
            <person name="Storesund J.E."/>
            <person name="Kallscheuer N."/>
            <person name="Luecker S."/>
            <person name="Lage O.M."/>
            <person name="Pohl T."/>
            <person name="Merkel B.J."/>
            <person name="Hornburger P."/>
            <person name="Mueller R.-W."/>
            <person name="Bruemmer F."/>
            <person name="Labrenz M."/>
            <person name="Spormann A.M."/>
            <person name="Op Den Camp H."/>
            <person name="Overmann J."/>
            <person name="Amann R."/>
            <person name="Jetten M.S.M."/>
            <person name="Mascher T."/>
            <person name="Medema M.H."/>
            <person name="Devos D.P."/>
            <person name="Kaster A.-K."/>
            <person name="Ovreas L."/>
            <person name="Rohde M."/>
            <person name="Galperin M.Y."/>
            <person name="Jogler C."/>
        </authorList>
    </citation>
    <scope>NUCLEOTIDE SEQUENCE [LARGE SCALE GENOMIC DNA]</scope>
    <source>
        <strain evidence="2 3">Pla22</strain>
    </source>
</reference>
<organism evidence="2 3">
    <name type="scientific">Rubripirellula amarantea</name>
    <dbReference type="NCBI Taxonomy" id="2527999"/>
    <lineage>
        <taxon>Bacteria</taxon>
        <taxon>Pseudomonadati</taxon>
        <taxon>Planctomycetota</taxon>
        <taxon>Planctomycetia</taxon>
        <taxon>Pirellulales</taxon>
        <taxon>Pirellulaceae</taxon>
        <taxon>Rubripirellula</taxon>
    </lineage>
</organism>
<dbReference type="AlphaFoldDB" id="A0A5C5WJH2"/>
<gene>
    <name evidence="2" type="ORF">Pla22_29110</name>
</gene>
<evidence type="ECO:0000313" key="3">
    <source>
        <dbReference type="Proteomes" id="UP000316598"/>
    </source>
</evidence>
<dbReference type="RefSeq" id="WP_146515447.1">
    <property type="nucleotide sequence ID" value="NZ_SJPI01000002.1"/>
</dbReference>
<keyword evidence="3" id="KW-1185">Reference proteome</keyword>
<proteinExistence type="predicted"/>
<name>A0A5C5WJH2_9BACT</name>
<feature type="compositionally biased region" description="Polar residues" evidence="1">
    <location>
        <begin position="42"/>
        <end position="56"/>
    </location>
</feature>
<feature type="compositionally biased region" description="Low complexity" evidence="1">
    <location>
        <begin position="57"/>
        <end position="69"/>
    </location>
</feature>
<comment type="caution">
    <text evidence="2">The sequence shown here is derived from an EMBL/GenBank/DDBJ whole genome shotgun (WGS) entry which is preliminary data.</text>
</comment>
<dbReference type="EMBL" id="SJPI01000002">
    <property type="protein sequence ID" value="TWT50171.1"/>
    <property type="molecule type" value="Genomic_DNA"/>
</dbReference>
<accession>A0A5C5WJH2</accession>
<evidence type="ECO:0000256" key="1">
    <source>
        <dbReference type="SAM" id="MobiDB-lite"/>
    </source>
</evidence>
<dbReference type="Proteomes" id="UP000316598">
    <property type="component" value="Unassembled WGS sequence"/>
</dbReference>
<protein>
    <submittedName>
        <fullName evidence="2">Uncharacterized protein</fullName>
    </submittedName>
</protein>